<name>A0A354YW07_9FIRM</name>
<accession>A0A354YW07</accession>
<proteinExistence type="predicted"/>
<dbReference type="PANTHER" id="PTHR32071:SF57">
    <property type="entry name" value="C4-DICARBOXYLATE TRANSPORT TRANSCRIPTIONAL REGULATORY PROTEIN DCTD"/>
    <property type="match status" value="1"/>
</dbReference>
<keyword evidence="3" id="KW-0805">Transcription regulation</keyword>
<keyword evidence="1" id="KW-0547">Nucleotide-binding</keyword>
<dbReference type="InterPro" id="IPR027417">
    <property type="entry name" value="P-loop_NTPase"/>
</dbReference>
<dbReference type="Pfam" id="PF02954">
    <property type="entry name" value="HTH_8"/>
    <property type="match status" value="1"/>
</dbReference>
<dbReference type="AlphaFoldDB" id="A0A354YW07"/>
<comment type="caution">
    <text evidence="6">The sequence shown here is derived from an EMBL/GenBank/DDBJ whole genome shotgun (WGS) entry which is preliminary data.</text>
</comment>
<dbReference type="Proteomes" id="UP000263273">
    <property type="component" value="Unassembled WGS sequence"/>
</dbReference>
<evidence type="ECO:0000256" key="4">
    <source>
        <dbReference type="ARBA" id="ARBA00023163"/>
    </source>
</evidence>
<dbReference type="Gene3D" id="3.40.50.300">
    <property type="entry name" value="P-loop containing nucleotide triphosphate hydrolases"/>
    <property type="match status" value="1"/>
</dbReference>
<dbReference type="PRINTS" id="PR01590">
    <property type="entry name" value="HTHFIS"/>
</dbReference>
<protein>
    <submittedName>
        <fullName evidence="6">AAA family ATPase</fullName>
    </submittedName>
</protein>
<dbReference type="InterPro" id="IPR002078">
    <property type="entry name" value="Sigma_54_int"/>
</dbReference>
<dbReference type="PROSITE" id="PS00688">
    <property type="entry name" value="SIGMA54_INTERACT_3"/>
    <property type="match status" value="1"/>
</dbReference>
<dbReference type="Gene3D" id="1.10.10.60">
    <property type="entry name" value="Homeodomain-like"/>
    <property type="match status" value="1"/>
</dbReference>
<dbReference type="SUPFAM" id="SSF52540">
    <property type="entry name" value="P-loop containing nucleoside triphosphate hydrolases"/>
    <property type="match status" value="1"/>
</dbReference>
<dbReference type="GO" id="GO:0005524">
    <property type="term" value="F:ATP binding"/>
    <property type="evidence" value="ECO:0007669"/>
    <property type="project" value="UniProtKB-KW"/>
</dbReference>
<dbReference type="PROSITE" id="PS50045">
    <property type="entry name" value="SIGMA54_INTERACT_4"/>
    <property type="match status" value="1"/>
</dbReference>
<dbReference type="Pfam" id="PF25601">
    <property type="entry name" value="AAA_lid_14"/>
    <property type="match status" value="1"/>
</dbReference>
<evidence type="ECO:0000259" key="5">
    <source>
        <dbReference type="PROSITE" id="PS50045"/>
    </source>
</evidence>
<keyword evidence="4" id="KW-0804">Transcription</keyword>
<evidence type="ECO:0000256" key="3">
    <source>
        <dbReference type="ARBA" id="ARBA00023015"/>
    </source>
</evidence>
<dbReference type="PANTHER" id="PTHR32071">
    <property type="entry name" value="TRANSCRIPTIONAL REGULATORY PROTEIN"/>
    <property type="match status" value="1"/>
</dbReference>
<organism evidence="6 7">
    <name type="scientific">Syntrophomonas wolfei</name>
    <dbReference type="NCBI Taxonomy" id="863"/>
    <lineage>
        <taxon>Bacteria</taxon>
        <taxon>Bacillati</taxon>
        <taxon>Bacillota</taxon>
        <taxon>Clostridia</taxon>
        <taxon>Eubacteriales</taxon>
        <taxon>Syntrophomonadaceae</taxon>
        <taxon>Syntrophomonas</taxon>
    </lineage>
</organism>
<dbReference type="GO" id="GO:0006355">
    <property type="term" value="P:regulation of DNA-templated transcription"/>
    <property type="evidence" value="ECO:0007669"/>
    <property type="project" value="InterPro"/>
</dbReference>
<reference evidence="6 7" key="1">
    <citation type="journal article" date="2018" name="Nat. Biotechnol.">
        <title>A standardized bacterial taxonomy based on genome phylogeny substantially revises the tree of life.</title>
        <authorList>
            <person name="Parks D.H."/>
            <person name="Chuvochina M."/>
            <person name="Waite D.W."/>
            <person name="Rinke C."/>
            <person name="Skarshewski A."/>
            <person name="Chaumeil P.A."/>
            <person name="Hugenholtz P."/>
        </authorList>
    </citation>
    <scope>NUCLEOTIDE SEQUENCE [LARGE SCALE GENOMIC DNA]</scope>
    <source>
        <strain evidence="6">UBA10948</strain>
    </source>
</reference>
<dbReference type="InterPro" id="IPR025944">
    <property type="entry name" value="Sigma_54_int_dom_CS"/>
</dbReference>
<dbReference type="SUPFAM" id="SSF46689">
    <property type="entry name" value="Homeodomain-like"/>
    <property type="match status" value="1"/>
</dbReference>
<evidence type="ECO:0000256" key="2">
    <source>
        <dbReference type="ARBA" id="ARBA00022840"/>
    </source>
</evidence>
<dbReference type="InterPro" id="IPR058031">
    <property type="entry name" value="AAA_lid_NorR"/>
</dbReference>
<evidence type="ECO:0000313" key="7">
    <source>
        <dbReference type="Proteomes" id="UP000263273"/>
    </source>
</evidence>
<evidence type="ECO:0000256" key="1">
    <source>
        <dbReference type="ARBA" id="ARBA00022741"/>
    </source>
</evidence>
<feature type="non-terminal residue" evidence="6">
    <location>
        <position position="1"/>
    </location>
</feature>
<dbReference type="Pfam" id="PF00158">
    <property type="entry name" value="Sigma54_activat"/>
    <property type="match status" value="1"/>
</dbReference>
<evidence type="ECO:0000313" key="6">
    <source>
        <dbReference type="EMBL" id="HBK52876.1"/>
    </source>
</evidence>
<dbReference type="EMBL" id="DNZF01000060">
    <property type="protein sequence ID" value="HBK52876.1"/>
    <property type="molecule type" value="Genomic_DNA"/>
</dbReference>
<dbReference type="GO" id="GO:0043565">
    <property type="term" value="F:sequence-specific DNA binding"/>
    <property type="evidence" value="ECO:0007669"/>
    <property type="project" value="InterPro"/>
</dbReference>
<feature type="domain" description="Sigma-54 factor interaction" evidence="5">
    <location>
        <begin position="1"/>
        <end position="89"/>
    </location>
</feature>
<sequence length="176" mass="20599">NRDLEEMVEKQEFREDLYYRLNVVGLNIPPLRRRMDDIPLLVNDLIHRINQCLKTDISGIEPEAIDLLREYSWPGNVRELENLLERAINLAVMRREQVIRAEHFPSLDQKNKDKKFAKIEILDDGQSSLPQIIEKIEKQMIIQYLQESGGNKQQTAKMLGIHSSALYRKLGKYGLE</sequence>
<dbReference type="InterPro" id="IPR002197">
    <property type="entry name" value="HTH_Fis"/>
</dbReference>
<dbReference type="InterPro" id="IPR009057">
    <property type="entry name" value="Homeodomain-like_sf"/>
</dbReference>
<keyword evidence="2" id="KW-0067">ATP-binding</keyword>
<gene>
    <name evidence="6" type="ORF">DDZ44_02915</name>
</gene>
<dbReference type="Gene3D" id="1.10.8.60">
    <property type="match status" value="1"/>
</dbReference>